<keyword evidence="7" id="KW-0464">Manganese</keyword>
<evidence type="ECO:0000313" key="14">
    <source>
        <dbReference type="EMBL" id="CAF0902614.1"/>
    </source>
</evidence>
<dbReference type="GO" id="GO:0019677">
    <property type="term" value="P:NAD+ catabolic process"/>
    <property type="evidence" value="ECO:0007669"/>
    <property type="project" value="TreeGrafter"/>
</dbReference>
<dbReference type="GO" id="GO:0006742">
    <property type="term" value="P:NADP+ catabolic process"/>
    <property type="evidence" value="ECO:0007669"/>
    <property type="project" value="TreeGrafter"/>
</dbReference>
<dbReference type="InterPro" id="IPR020476">
    <property type="entry name" value="Nudix_hydrolase"/>
</dbReference>
<evidence type="ECO:0000256" key="5">
    <source>
        <dbReference type="ARBA" id="ARBA00022801"/>
    </source>
</evidence>
<dbReference type="Pfam" id="PF00293">
    <property type="entry name" value="NUDIX"/>
    <property type="match status" value="1"/>
</dbReference>
<comment type="catalytic activity">
    <reaction evidence="9">
        <text>a 5'-end (N(7)-methyl 5'-triphosphoguanosine)-ribonucleoside in mRNA + H2O = N(7)-methyl-GDP + a 5'-end phospho-ribonucleoside in mRNA + 2 H(+)</text>
        <dbReference type="Rhea" id="RHEA:67484"/>
        <dbReference type="Rhea" id="RHEA-COMP:15692"/>
        <dbReference type="Rhea" id="RHEA-COMP:17167"/>
        <dbReference type="ChEBI" id="CHEBI:15377"/>
        <dbReference type="ChEBI" id="CHEBI:15378"/>
        <dbReference type="ChEBI" id="CHEBI:63714"/>
        <dbReference type="ChEBI" id="CHEBI:138282"/>
        <dbReference type="ChEBI" id="CHEBI:156461"/>
        <dbReference type="EC" id="3.6.1.62"/>
    </reaction>
</comment>
<keyword evidence="6" id="KW-0460">Magnesium</keyword>
<feature type="domain" description="Nudix hydrolase" evidence="13">
    <location>
        <begin position="88"/>
        <end position="235"/>
    </location>
</feature>
<gene>
    <name evidence="14" type="ORF">VCS650_LOCUS9391</name>
</gene>
<dbReference type="GO" id="GO:0005777">
    <property type="term" value="C:peroxisome"/>
    <property type="evidence" value="ECO:0007669"/>
    <property type="project" value="TreeGrafter"/>
</dbReference>
<dbReference type="GO" id="GO:0035529">
    <property type="term" value="F:NADH pyrophosphatase activity"/>
    <property type="evidence" value="ECO:0007669"/>
    <property type="project" value="TreeGrafter"/>
</dbReference>
<evidence type="ECO:0000256" key="3">
    <source>
        <dbReference type="ARBA" id="ARBA00005582"/>
    </source>
</evidence>
<dbReference type="InterPro" id="IPR033716">
    <property type="entry name" value="Nudt17_dom"/>
</dbReference>
<keyword evidence="4" id="KW-0479">Metal-binding</keyword>
<dbReference type="PANTHER" id="PTHR42904:SF1">
    <property type="entry name" value="NUCLEOSIDE DIPHOSPHATE-LINKED MOIETY X MOTIF 17"/>
    <property type="match status" value="1"/>
</dbReference>
<dbReference type="PROSITE" id="PS51462">
    <property type="entry name" value="NUDIX"/>
    <property type="match status" value="1"/>
</dbReference>
<evidence type="ECO:0000256" key="6">
    <source>
        <dbReference type="ARBA" id="ARBA00022842"/>
    </source>
</evidence>
<dbReference type="EMBL" id="CAJNON010000065">
    <property type="protein sequence ID" value="CAF0902614.1"/>
    <property type="molecule type" value="Genomic_DNA"/>
</dbReference>
<dbReference type="SUPFAM" id="SSF55811">
    <property type="entry name" value="Nudix"/>
    <property type="match status" value="1"/>
</dbReference>
<evidence type="ECO:0000256" key="9">
    <source>
        <dbReference type="ARBA" id="ARBA00093205"/>
    </source>
</evidence>
<protein>
    <recommendedName>
        <fullName evidence="11">m7GpppN-mRNA hydrolase NUDT17</fullName>
        <ecNumber evidence="8">3.6.1.62</ecNumber>
    </recommendedName>
    <alternativeName>
        <fullName evidence="12">Nucleoside diphosphate-linked moiety X motif 17</fullName>
    </alternativeName>
</protein>
<comment type="function">
    <text evidence="10">Acts as a decapping enzyme capable of hydrolyzing monomethylated capped RNAs (in vitro). Hydrolyzes monomethylated capped RNA after alpha and beta phosphates to form N(7)-methyl-GDP. Shows low activity towards unmethylated capped RNA.</text>
</comment>
<dbReference type="Proteomes" id="UP000663891">
    <property type="component" value="Unassembled WGS sequence"/>
</dbReference>
<evidence type="ECO:0000313" key="15">
    <source>
        <dbReference type="Proteomes" id="UP000663891"/>
    </source>
</evidence>
<name>A0A813ZSV1_9BILA</name>
<dbReference type="InterPro" id="IPR015797">
    <property type="entry name" value="NUDIX_hydrolase-like_dom_sf"/>
</dbReference>
<evidence type="ECO:0000256" key="7">
    <source>
        <dbReference type="ARBA" id="ARBA00023211"/>
    </source>
</evidence>
<evidence type="ECO:0000256" key="1">
    <source>
        <dbReference type="ARBA" id="ARBA00001936"/>
    </source>
</evidence>
<proteinExistence type="inferred from homology"/>
<dbReference type="PANTHER" id="PTHR42904">
    <property type="entry name" value="NUDIX HYDROLASE, NUDC SUBFAMILY"/>
    <property type="match status" value="1"/>
</dbReference>
<reference evidence="14" key="1">
    <citation type="submission" date="2021-02" db="EMBL/GenBank/DDBJ databases">
        <authorList>
            <person name="Nowell W R."/>
        </authorList>
    </citation>
    <scope>NUCLEOTIDE SEQUENCE</scope>
</reference>
<dbReference type="Gene3D" id="3.90.79.10">
    <property type="entry name" value="Nucleoside Triphosphate Pyrophosphohydrolase"/>
    <property type="match status" value="1"/>
</dbReference>
<comment type="cofactor">
    <cofactor evidence="2">
        <name>Mg(2+)</name>
        <dbReference type="ChEBI" id="CHEBI:18420"/>
    </cofactor>
</comment>
<dbReference type="InterPro" id="IPR050241">
    <property type="entry name" value="NAD-cap_RNA_hydrolase_NudC"/>
</dbReference>
<evidence type="ECO:0000256" key="12">
    <source>
        <dbReference type="ARBA" id="ARBA00093663"/>
    </source>
</evidence>
<evidence type="ECO:0000259" key="13">
    <source>
        <dbReference type="PROSITE" id="PS51462"/>
    </source>
</evidence>
<dbReference type="PRINTS" id="PR00502">
    <property type="entry name" value="NUDIXFAMILY"/>
</dbReference>
<keyword evidence="5" id="KW-0378">Hydrolase</keyword>
<organism evidence="14 15">
    <name type="scientific">Adineta steineri</name>
    <dbReference type="NCBI Taxonomy" id="433720"/>
    <lineage>
        <taxon>Eukaryota</taxon>
        <taxon>Metazoa</taxon>
        <taxon>Spiralia</taxon>
        <taxon>Gnathifera</taxon>
        <taxon>Rotifera</taxon>
        <taxon>Eurotatoria</taxon>
        <taxon>Bdelloidea</taxon>
        <taxon>Adinetida</taxon>
        <taxon>Adinetidae</taxon>
        <taxon>Adineta</taxon>
    </lineage>
</organism>
<dbReference type="InterPro" id="IPR000086">
    <property type="entry name" value="NUDIX_hydrolase_dom"/>
</dbReference>
<evidence type="ECO:0000256" key="11">
    <source>
        <dbReference type="ARBA" id="ARBA00093621"/>
    </source>
</evidence>
<accession>A0A813ZSV1</accession>
<dbReference type="CDD" id="cd04694">
    <property type="entry name" value="NUDIX_Nudt17"/>
    <property type="match status" value="1"/>
</dbReference>
<dbReference type="OrthoDB" id="447842at2759"/>
<dbReference type="GO" id="GO:0140933">
    <property type="term" value="F:5'-(N(7)-methylguanosine 5'-triphospho)-[mRNA] hydrolase activity"/>
    <property type="evidence" value="ECO:0007669"/>
    <property type="project" value="UniProtKB-EC"/>
</dbReference>
<sequence length="275" mass="31627">MTDDKKYKIKIILIDINGEKIFPEFITPLVHQLKPNSEDVHVDIHFENDQLIIKRDDTSVILFRRPTYCPFTNLHFQNNSSSIPDNPLNSIAVGVVILFESHDHRVLLTRRASHMRTYPSCWVCPGGGIEKNETLIQAGIRELHEEVGIEVNENELETSRILALWESSFPVELTHGLPRRHHIVVYVHVRSSRISDAISIKIDPNEVDAYTWLSYEQIGNICKRTDNLRMFNAHVHQTGMCELPFDVLTIANYNAKENLTSGTRFALEQLYVLKS</sequence>
<dbReference type="EC" id="3.6.1.62" evidence="8"/>
<comment type="caution">
    <text evidence="14">The sequence shown here is derived from an EMBL/GenBank/DDBJ whole genome shotgun (WGS) entry which is preliminary data.</text>
</comment>
<dbReference type="AlphaFoldDB" id="A0A813ZSV1"/>
<evidence type="ECO:0000256" key="4">
    <source>
        <dbReference type="ARBA" id="ARBA00022723"/>
    </source>
</evidence>
<evidence type="ECO:0000256" key="2">
    <source>
        <dbReference type="ARBA" id="ARBA00001946"/>
    </source>
</evidence>
<evidence type="ECO:0000256" key="8">
    <source>
        <dbReference type="ARBA" id="ARBA00026102"/>
    </source>
</evidence>
<comment type="cofactor">
    <cofactor evidence="1">
        <name>Mn(2+)</name>
        <dbReference type="ChEBI" id="CHEBI:29035"/>
    </cofactor>
</comment>
<dbReference type="GO" id="GO:0046872">
    <property type="term" value="F:metal ion binding"/>
    <property type="evidence" value="ECO:0007669"/>
    <property type="project" value="UniProtKB-KW"/>
</dbReference>
<comment type="similarity">
    <text evidence="3">Belongs to the Nudix hydrolase family.</text>
</comment>
<dbReference type="GO" id="GO:0005829">
    <property type="term" value="C:cytosol"/>
    <property type="evidence" value="ECO:0007669"/>
    <property type="project" value="TreeGrafter"/>
</dbReference>
<evidence type="ECO:0000256" key="10">
    <source>
        <dbReference type="ARBA" id="ARBA00093415"/>
    </source>
</evidence>